<evidence type="ECO:0000313" key="6">
    <source>
        <dbReference type="Proteomes" id="UP000183868"/>
    </source>
</evidence>
<dbReference type="Proteomes" id="UP000183868">
    <property type="component" value="Chromosome"/>
</dbReference>
<dbReference type="Proteomes" id="UP000004671">
    <property type="component" value="Chromosome"/>
</dbReference>
<dbReference type="Gene3D" id="3.30.70.1290">
    <property type="entry name" value="Transposase IS200-like"/>
    <property type="match status" value="1"/>
</dbReference>
<keyword evidence="5" id="KW-1185">Reference proteome</keyword>
<dbReference type="InParanoid" id="H1XT67"/>
<evidence type="ECO:0000313" key="5">
    <source>
        <dbReference type="Proteomes" id="UP000004671"/>
    </source>
</evidence>
<evidence type="ECO:0000313" key="4">
    <source>
        <dbReference type="EMBL" id="EHO42634.1"/>
    </source>
</evidence>
<dbReference type="PANTHER" id="PTHR36966:SF1">
    <property type="entry name" value="REP-ASSOCIATED TYROSINE TRANSPOSASE"/>
    <property type="match status" value="1"/>
</dbReference>
<dbReference type="PaxDb" id="880073-Calab_3028"/>
<feature type="region of interest" description="Disordered" evidence="1">
    <location>
        <begin position="107"/>
        <end position="135"/>
    </location>
</feature>
<dbReference type="OrthoDB" id="9794403at2"/>
<dbReference type="HOGENOM" id="CLU_101329_0_0_0"/>
<gene>
    <name evidence="3" type="primary">rayT</name>
    <name evidence="3" type="ORF">Cabys_1897</name>
    <name evidence="4" type="ORF">Calab_3028</name>
</gene>
<evidence type="ECO:0000313" key="3">
    <source>
        <dbReference type="EMBL" id="APF18646.1"/>
    </source>
</evidence>
<evidence type="ECO:0000256" key="1">
    <source>
        <dbReference type="SAM" id="MobiDB-lite"/>
    </source>
</evidence>
<protein>
    <submittedName>
        <fullName evidence="3">REP element-mobilizing transposase RayT</fullName>
    </submittedName>
</protein>
<feature type="compositionally biased region" description="Polar residues" evidence="1">
    <location>
        <begin position="107"/>
        <end position="125"/>
    </location>
</feature>
<dbReference type="STRING" id="880073.Cabys_1897"/>
<dbReference type="EMBL" id="CP018099">
    <property type="protein sequence ID" value="APF18646.1"/>
    <property type="molecule type" value="Genomic_DNA"/>
</dbReference>
<dbReference type="PANTHER" id="PTHR36966">
    <property type="entry name" value="REP-ASSOCIATED TYROSINE TRANSPOSASE"/>
    <property type="match status" value="1"/>
</dbReference>
<dbReference type="GO" id="GO:0043565">
    <property type="term" value="F:sequence-specific DNA binding"/>
    <property type="evidence" value="ECO:0007669"/>
    <property type="project" value="TreeGrafter"/>
</dbReference>
<dbReference type="SUPFAM" id="SSF143422">
    <property type="entry name" value="Transposase IS200-like"/>
    <property type="match status" value="1"/>
</dbReference>
<organism evidence="4 5">
    <name type="scientific">Caldithrix abyssi DSM 13497</name>
    <dbReference type="NCBI Taxonomy" id="880073"/>
    <lineage>
        <taxon>Bacteria</taxon>
        <taxon>Pseudomonadati</taxon>
        <taxon>Calditrichota</taxon>
        <taxon>Calditrichia</taxon>
        <taxon>Calditrichales</taxon>
        <taxon>Calditrichaceae</taxon>
        <taxon>Caldithrix</taxon>
    </lineage>
</organism>
<proteinExistence type="predicted"/>
<dbReference type="InterPro" id="IPR002686">
    <property type="entry name" value="Transposase_17"/>
</dbReference>
<dbReference type="InterPro" id="IPR036515">
    <property type="entry name" value="Transposase_17_sf"/>
</dbReference>
<dbReference type="GO" id="GO:0004803">
    <property type="term" value="F:transposase activity"/>
    <property type="evidence" value="ECO:0007669"/>
    <property type="project" value="InterPro"/>
</dbReference>
<dbReference type="KEGG" id="caby:Cabys_1897"/>
<reference evidence="3 6" key="2">
    <citation type="submission" date="2016-11" db="EMBL/GenBank/DDBJ databases">
        <title>Genomic analysis of Caldithrix abyssi and proposal of a novel bacterial phylum Caldithrichaeota.</title>
        <authorList>
            <person name="Kublanov I."/>
            <person name="Sigalova O."/>
            <person name="Gavrilov S."/>
            <person name="Lebedinsky A."/>
            <person name="Ivanova N."/>
            <person name="Daum C."/>
            <person name="Reddy T."/>
            <person name="Klenk H.P."/>
            <person name="Goker M."/>
            <person name="Reva O."/>
            <person name="Miroshnichenko M."/>
            <person name="Kyprides N."/>
            <person name="Woyke T."/>
            <person name="Gelfand M."/>
        </authorList>
    </citation>
    <scope>NUCLEOTIDE SEQUENCE [LARGE SCALE GENOMIC DNA]</scope>
    <source>
        <strain evidence="3 6">LF13</strain>
    </source>
</reference>
<feature type="domain" description="Transposase IS200-like" evidence="2">
    <location>
        <begin position="23"/>
        <end position="189"/>
    </location>
</feature>
<dbReference type="GO" id="GO:0006313">
    <property type="term" value="P:DNA transposition"/>
    <property type="evidence" value="ECO:0007669"/>
    <property type="project" value="InterPro"/>
</dbReference>
<sequence length="202" mass="23284">MTHYDPQKHHRRSIRLKGWDYRCPGYYFVTMVVHNRECLFGRVVNGEMVLNAFGEICNQCWLAIPDHFDNVTLDECQIMPNHVHGIIVITKWIDGVDTVDGDVGATNSVGATHASPLQQSQQNPHNGAPRGPKSHSVGAIVGSFRSAVTNRINKYRQTPGAKLWQRNYWEHIIRDENELNRIRQYIKNNPLKWTDDDYFETV</sequence>
<dbReference type="InterPro" id="IPR052715">
    <property type="entry name" value="RAYT_transposase"/>
</dbReference>
<accession>H1XT67</accession>
<reference evidence="4 5" key="1">
    <citation type="submission" date="2011-09" db="EMBL/GenBank/DDBJ databases">
        <title>The permanent draft genome of Caldithrix abyssi DSM 13497.</title>
        <authorList>
            <consortium name="US DOE Joint Genome Institute (JGI-PGF)"/>
            <person name="Lucas S."/>
            <person name="Han J."/>
            <person name="Lapidus A."/>
            <person name="Bruce D."/>
            <person name="Goodwin L."/>
            <person name="Pitluck S."/>
            <person name="Peters L."/>
            <person name="Kyrpides N."/>
            <person name="Mavromatis K."/>
            <person name="Ivanova N."/>
            <person name="Mikhailova N."/>
            <person name="Chertkov O."/>
            <person name="Detter J.C."/>
            <person name="Tapia R."/>
            <person name="Han C."/>
            <person name="Land M."/>
            <person name="Hauser L."/>
            <person name="Markowitz V."/>
            <person name="Cheng J.-F."/>
            <person name="Hugenholtz P."/>
            <person name="Woyke T."/>
            <person name="Wu D."/>
            <person name="Spring S."/>
            <person name="Brambilla E."/>
            <person name="Klenk H.-P."/>
            <person name="Eisen J.A."/>
        </authorList>
    </citation>
    <scope>NUCLEOTIDE SEQUENCE [LARGE SCALE GENOMIC DNA]</scope>
    <source>
        <strain evidence="4 5">DSM 13497</strain>
    </source>
</reference>
<dbReference type="AlphaFoldDB" id="H1XT67"/>
<dbReference type="SMART" id="SM01321">
    <property type="entry name" value="Y1_Tnp"/>
    <property type="match status" value="1"/>
</dbReference>
<evidence type="ECO:0000259" key="2">
    <source>
        <dbReference type="SMART" id="SM01321"/>
    </source>
</evidence>
<name>H1XT67_CALAY</name>
<dbReference type="RefSeq" id="WP_006929990.1">
    <property type="nucleotide sequence ID" value="NZ_CM001402.1"/>
</dbReference>
<dbReference type="EMBL" id="CM001402">
    <property type="protein sequence ID" value="EHO42634.1"/>
    <property type="molecule type" value="Genomic_DNA"/>
</dbReference>
<dbReference type="eggNOG" id="COG1943">
    <property type="taxonomic scope" value="Bacteria"/>
</dbReference>